<evidence type="ECO:0000256" key="1">
    <source>
        <dbReference type="SAM" id="MobiDB-lite"/>
    </source>
</evidence>
<feature type="region of interest" description="Disordered" evidence="1">
    <location>
        <begin position="1"/>
        <end position="21"/>
    </location>
</feature>
<proteinExistence type="predicted"/>
<organism evidence="2">
    <name type="scientific">Lepeophtheirus salmonis</name>
    <name type="common">Salmon louse</name>
    <name type="synonym">Caligus salmonis</name>
    <dbReference type="NCBI Taxonomy" id="72036"/>
    <lineage>
        <taxon>Eukaryota</taxon>
        <taxon>Metazoa</taxon>
        <taxon>Ecdysozoa</taxon>
        <taxon>Arthropoda</taxon>
        <taxon>Crustacea</taxon>
        <taxon>Multicrustacea</taxon>
        <taxon>Hexanauplia</taxon>
        <taxon>Copepoda</taxon>
        <taxon>Siphonostomatoida</taxon>
        <taxon>Caligidae</taxon>
        <taxon>Lepeophtheirus</taxon>
    </lineage>
</organism>
<reference evidence="2" key="1">
    <citation type="submission" date="2014-05" db="EMBL/GenBank/DDBJ databases">
        <authorList>
            <person name="Chronopoulou M."/>
        </authorList>
    </citation>
    <scope>NUCLEOTIDE SEQUENCE</scope>
    <source>
        <tissue evidence="2">Whole organism</tissue>
    </source>
</reference>
<evidence type="ECO:0000313" key="2">
    <source>
        <dbReference type="EMBL" id="CDW41968.1"/>
    </source>
</evidence>
<dbReference type="AlphaFoldDB" id="A0A0K2UUL5"/>
<name>A0A0K2UUL5_LEPSM</name>
<dbReference type="EMBL" id="HACA01024607">
    <property type="protein sequence ID" value="CDW41968.1"/>
    <property type="molecule type" value="Transcribed_RNA"/>
</dbReference>
<protein>
    <submittedName>
        <fullName evidence="2">Uncharacterized protein</fullName>
    </submittedName>
</protein>
<accession>A0A0K2UUL5</accession>
<sequence>MRARSLPARRQPCSPCRNSASSWTCGPGCHMLRLDEGEETQTIYWEEIQDN</sequence>